<name>A0ACD6B9E6_9CREN</name>
<dbReference type="PDB" id="4RS7">
    <property type="method" value="X-ray"/>
    <property type="resolution" value="1.90 A"/>
    <property type="chains" value="A/B/D/R=375-470"/>
</dbReference>
<proteinExistence type="evidence at protein level"/>
<evidence type="ECO:0000313" key="1">
    <source>
        <dbReference type="EMBL" id="CAA09155.1"/>
    </source>
</evidence>
<keyword evidence="1" id="KW-0614">Plasmid</keyword>
<sequence length="470" mass="55031">MSKLKEYKEISIEEIKEVEEFKNFVPENNMYDKIKEDIAKNGIKVPLIVNQNYELINGYTRLKIARELGIKEVPVAIYETEGRADEYDLLVSTNLTQRQLNRAQALALIEKAVEEKMKMSKKNQNNDNNTKVLKVESGETQLSATESKKIEKSESKERKVESPGDSTFSNNEKKIENITEIKNAIKEELKKHNIKIDDNTLNKYIRIKQNSHWLTDYILKGKIGITTAYELYTKLQEMGLLEAVAKLPPYERNALLTDGRKIILNGRKDLLEEIVNHRMAVSQAISKLKTDEKLEKLQRSKKKPRAKEENLEDEEEEEIESEGEQREDNVSDNDEEYDFVGEWQKAQEEEEKEKQLTRLDDEAPPTKLEIYTPKADLESLYRAMPSIKKLVDEGKLTEKDAEKVYEIWRNMEAIYKQASLLWYNTVDLLLKRIGLSEKEREEIFYEMVRPYFRLFSREEVFPKEVLEGKL</sequence>
<accession>O93707</accession>
<evidence type="ECO:0007829" key="2">
    <source>
        <dbReference type="PDB" id="4RS7"/>
    </source>
</evidence>
<keyword evidence="2" id="KW-0002">3D-structure</keyword>
<reference evidence="2" key="2">
    <citation type="journal article" date="2015" name="Science">
        <title>Structures of archaeal DNA segregation machinery reveal bacterial and eukaryotic linkages.</title>
        <authorList>
            <person name="Schumacher M.A."/>
            <person name="Tonthat N.K."/>
            <person name="Lee J."/>
            <person name="Rodriguez-Castaneda F.A."/>
            <person name="Chinnam N.B."/>
            <person name="Kalliomaa-Sanford A.K."/>
            <person name="Ng I.W."/>
            <person name="Barge M.T."/>
            <person name="Shaw P.L."/>
            <person name="Barilla D."/>
        </authorList>
    </citation>
    <scope>X-RAY CRYSTALLOGRAPHY (1.90 ANGSTROMS) OF 375-470</scope>
</reference>
<organism evidence="1">
    <name type="scientific">Sulfolobus sp. NOB8H2</name>
    <dbReference type="NCBI Taxonomy" id="84600"/>
    <lineage>
        <taxon>Archaea</taxon>
        <taxon>Thermoproteota</taxon>
        <taxon>Thermoprotei</taxon>
        <taxon>Sulfolobales</taxon>
        <taxon>Sulfolobaceae</taxon>
        <taxon>Sulfolobus</taxon>
    </lineage>
</organism>
<geneLocation type="plasmid" evidence="1">
    <name>pNOB8</name>
</geneLocation>
<accession>A0ACD6B9E6</accession>
<reference evidence="1" key="1">
    <citation type="journal article" date="1998" name="Extremophiles">
        <title>Genetic profile of pNOB8 from Sulfolobus: the first conjugative plasmid from an archaeon.</title>
        <authorList>
            <person name="She Q."/>
            <person name="Phan H."/>
            <person name="Garrett R.A."/>
            <person name="Albers S.V."/>
            <person name="Stedman K.M."/>
            <person name="Zillig W."/>
        </authorList>
    </citation>
    <scope>NUCLEOTIDE SEQUENCE</scope>
    <source>
        <strain evidence="1">NOB8H2</strain>
    </source>
</reference>
<protein>
    <submittedName>
        <fullName evidence="1">Uncharacterized protein</fullName>
    </submittedName>
</protein>
<dbReference type="EMBL" id="AJ010405">
    <property type="protein sequence ID" value="CAA09155.1"/>
    <property type="molecule type" value="Genomic_DNA"/>
</dbReference>